<evidence type="ECO:0000256" key="2">
    <source>
        <dbReference type="ARBA" id="ARBA00005979"/>
    </source>
</evidence>
<dbReference type="EMBL" id="FOSQ01000002">
    <property type="protein sequence ID" value="SFK38461.1"/>
    <property type="molecule type" value="Genomic_DNA"/>
</dbReference>
<evidence type="ECO:0000313" key="5">
    <source>
        <dbReference type="EMBL" id="SFK38461.1"/>
    </source>
</evidence>
<dbReference type="STRING" id="1123062.SAMN02745775_102101"/>
<name>A0A1I3Z497_9PROT</name>
<dbReference type="RefSeq" id="WP_092957892.1">
    <property type="nucleotide sequence ID" value="NZ_FOSQ01000002.1"/>
</dbReference>
<dbReference type="SUPFAM" id="SSF51395">
    <property type="entry name" value="FMN-linked oxidoreductases"/>
    <property type="match status" value="1"/>
</dbReference>
<comment type="cofactor">
    <cofactor evidence="1">
        <name>FMN</name>
        <dbReference type="ChEBI" id="CHEBI:58210"/>
    </cofactor>
</comment>
<gene>
    <name evidence="5" type="ORF">SAMN02745775_102101</name>
</gene>
<dbReference type="GO" id="GO:0010181">
    <property type="term" value="F:FMN binding"/>
    <property type="evidence" value="ECO:0007669"/>
    <property type="project" value="InterPro"/>
</dbReference>
<dbReference type="Proteomes" id="UP000199473">
    <property type="component" value="Unassembled WGS sequence"/>
</dbReference>
<keyword evidence="6" id="KW-1185">Reference proteome</keyword>
<organism evidence="5 6">
    <name type="scientific">Falsiroseomonas stagni DSM 19981</name>
    <dbReference type="NCBI Taxonomy" id="1123062"/>
    <lineage>
        <taxon>Bacteria</taxon>
        <taxon>Pseudomonadati</taxon>
        <taxon>Pseudomonadota</taxon>
        <taxon>Alphaproteobacteria</taxon>
        <taxon>Acetobacterales</taxon>
        <taxon>Roseomonadaceae</taxon>
        <taxon>Falsiroseomonas</taxon>
    </lineage>
</organism>
<evidence type="ECO:0000256" key="1">
    <source>
        <dbReference type="ARBA" id="ARBA00001917"/>
    </source>
</evidence>
<sequence length="353" mass="37002">MTEARDLFAPATIGDIPVANRIVMAPMTRNRAPGNLPNALMAEYYGQRASAGLIVTEGTAPAANGRGYIDIPGLYSDAQVEGWRGVADAVHAKGGRIVAQLMHVGRISHPDFQEGAQPVAPSAIAAKGDIFTFEGMKPLATPRALEQAEIDALITAYGDAAANAVKAGLDGVEIHSANGYLPNQFLAPNANQRTDQWGGSVENRARFLIAIVESAVKAIGAGRVGVRISPGNPFNDIADPAAEETYEYVTKALGGRGLAFLHILDARPPFDIAAMARRNFGGPIILNGGYDRDRAQADLASGRADFIAFGSKFISNPDLPARLQKGAELAAPDTATFYGGGAKGYTDYPALAA</sequence>
<proteinExistence type="inferred from homology"/>
<evidence type="ECO:0000256" key="3">
    <source>
        <dbReference type="ARBA" id="ARBA00023002"/>
    </source>
</evidence>
<dbReference type="PANTHER" id="PTHR22893:SF91">
    <property type="entry name" value="NADPH DEHYDROGENASE 2-RELATED"/>
    <property type="match status" value="1"/>
</dbReference>
<dbReference type="FunFam" id="3.20.20.70:FF:000059">
    <property type="entry name" value="N-ethylmaleimide reductase, FMN-linked"/>
    <property type="match status" value="1"/>
</dbReference>
<dbReference type="InterPro" id="IPR013785">
    <property type="entry name" value="Aldolase_TIM"/>
</dbReference>
<evidence type="ECO:0000259" key="4">
    <source>
        <dbReference type="Pfam" id="PF00724"/>
    </source>
</evidence>
<dbReference type="GO" id="GO:0016628">
    <property type="term" value="F:oxidoreductase activity, acting on the CH-CH group of donors, NAD or NADP as acceptor"/>
    <property type="evidence" value="ECO:0007669"/>
    <property type="project" value="UniProtKB-ARBA"/>
</dbReference>
<feature type="domain" description="NADH:flavin oxidoreductase/NADH oxidase N-terminal" evidence="4">
    <location>
        <begin position="6"/>
        <end position="328"/>
    </location>
</feature>
<dbReference type="Pfam" id="PF00724">
    <property type="entry name" value="Oxidored_FMN"/>
    <property type="match status" value="1"/>
</dbReference>
<dbReference type="InterPro" id="IPR045247">
    <property type="entry name" value="Oye-like"/>
</dbReference>
<dbReference type="PANTHER" id="PTHR22893">
    <property type="entry name" value="NADH OXIDOREDUCTASE-RELATED"/>
    <property type="match status" value="1"/>
</dbReference>
<protein>
    <submittedName>
        <fullName evidence="5">N-ethylmaleimide reductase</fullName>
    </submittedName>
</protein>
<dbReference type="Gene3D" id="3.20.20.70">
    <property type="entry name" value="Aldolase class I"/>
    <property type="match status" value="1"/>
</dbReference>
<comment type="similarity">
    <text evidence="2">Belongs to the NADH:flavin oxidoreductase/NADH oxidase family.</text>
</comment>
<evidence type="ECO:0000313" key="6">
    <source>
        <dbReference type="Proteomes" id="UP000199473"/>
    </source>
</evidence>
<dbReference type="CDD" id="cd02933">
    <property type="entry name" value="OYE_like_FMN"/>
    <property type="match status" value="1"/>
</dbReference>
<dbReference type="AlphaFoldDB" id="A0A1I3Z497"/>
<accession>A0A1I3Z497</accession>
<dbReference type="GO" id="GO:0005829">
    <property type="term" value="C:cytosol"/>
    <property type="evidence" value="ECO:0007669"/>
    <property type="project" value="UniProtKB-ARBA"/>
</dbReference>
<dbReference type="InterPro" id="IPR001155">
    <property type="entry name" value="OxRdtase_FMN_N"/>
</dbReference>
<reference evidence="5 6" key="1">
    <citation type="submission" date="2016-10" db="EMBL/GenBank/DDBJ databases">
        <authorList>
            <person name="de Groot N.N."/>
        </authorList>
    </citation>
    <scope>NUCLEOTIDE SEQUENCE [LARGE SCALE GENOMIC DNA]</scope>
    <source>
        <strain evidence="5 6">DSM 19981</strain>
    </source>
</reference>
<keyword evidence="3" id="KW-0560">Oxidoreductase</keyword>
<dbReference type="OrthoDB" id="9804454at2"/>